<comment type="caution">
    <text evidence="2">The sequence shown here is derived from an EMBL/GenBank/DDBJ whole genome shotgun (WGS) entry which is preliminary data.</text>
</comment>
<evidence type="ECO:0000313" key="3">
    <source>
        <dbReference type="Proteomes" id="UP000324800"/>
    </source>
</evidence>
<dbReference type="Proteomes" id="UP000324800">
    <property type="component" value="Unassembled WGS sequence"/>
</dbReference>
<name>A0A5J4TFP4_9EUKA</name>
<reference evidence="2 3" key="1">
    <citation type="submission" date="2019-03" db="EMBL/GenBank/DDBJ databases">
        <title>Single cell metagenomics reveals metabolic interactions within the superorganism composed of flagellate Streblomastix strix and complex community of Bacteroidetes bacteria on its surface.</title>
        <authorList>
            <person name="Treitli S.C."/>
            <person name="Kolisko M."/>
            <person name="Husnik F."/>
            <person name="Keeling P."/>
            <person name="Hampl V."/>
        </authorList>
    </citation>
    <scope>NUCLEOTIDE SEQUENCE [LARGE SCALE GENOMIC DNA]</scope>
    <source>
        <strain evidence="2">ST1C</strain>
    </source>
</reference>
<gene>
    <name evidence="2" type="ORF">EZS28_047425</name>
</gene>
<sequence>FEVYSATSKKRLGEIKKMQGQDFQIFRFSHQYQNNQLGRNNQKTFRRSAIYQKGKGQSQGAPNGKDFKRGWRYNRQQGKSDDERRNQDGHPIDQLSGIRLQDLLHYLLRRFAKTSNDGLIFSCCSASTSTSRRIQQSPLIASLDSESAT</sequence>
<evidence type="ECO:0000256" key="1">
    <source>
        <dbReference type="SAM" id="MobiDB-lite"/>
    </source>
</evidence>
<accession>A0A5J4TFP4</accession>
<feature type="compositionally biased region" description="Basic and acidic residues" evidence="1">
    <location>
        <begin position="78"/>
        <end position="91"/>
    </location>
</feature>
<organism evidence="2 3">
    <name type="scientific">Streblomastix strix</name>
    <dbReference type="NCBI Taxonomy" id="222440"/>
    <lineage>
        <taxon>Eukaryota</taxon>
        <taxon>Metamonada</taxon>
        <taxon>Preaxostyla</taxon>
        <taxon>Oxymonadida</taxon>
        <taxon>Streblomastigidae</taxon>
        <taxon>Streblomastix</taxon>
    </lineage>
</organism>
<protein>
    <submittedName>
        <fullName evidence="2">Uncharacterized protein</fullName>
    </submittedName>
</protein>
<feature type="non-terminal residue" evidence="2">
    <location>
        <position position="1"/>
    </location>
</feature>
<proteinExistence type="predicted"/>
<evidence type="ECO:0000313" key="2">
    <source>
        <dbReference type="EMBL" id="KAA6357048.1"/>
    </source>
</evidence>
<feature type="region of interest" description="Disordered" evidence="1">
    <location>
        <begin position="47"/>
        <end position="93"/>
    </location>
</feature>
<dbReference type="EMBL" id="SNRW01031989">
    <property type="protein sequence ID" value="KAA6357048.1"/>
    <property type="molecule type" value="Genomic_DNA"/>
</dbReference>
<dbReference type="AlphaFoldDB" id="A0A5J4TFP4"/>